<proteinExistence type="inferred from homology"/>
<dbReference type="PANTHER" id="PTHR30408:SF12">
    <property type="entry name" value="TYPE I RESTRICTION ENZYME MJAVIII SPECIFICITY SUBUNIT"/>
    <property type="match status" value="1"/>
</dbReference>
<dbReference type="Gene3D" id="3.90.220.20">
    <property type="entry name" value="DNA methylase specificity domains"/>
    <property type="match status" value="2"/>
</dbReference>
<evidence type="ECO:0000256" key="3">
    <source>
        <dbReference type="ARBA" id="ARBA00023125"/>
    </source>
</evidence>
<dbReference type="RefSeq" id="WP_007092369.1">
    <property type="nucleotide sequence ID" value="NZ_CP004388.1"/>
</dbReference>
<evidence type="ECO:0000313" key="6">
    <source>
        <dbReference type="EMBL" id="AJD52763.1"/>
    </source>
</evidence>
<dbReference type="PANTHER" id="PTHR30408">
    <property type="entry name" value="TYPE-1 RESTRICTION ENZYME ECOKI SPECIFICITY PROTEIN"/>
    <property type="match status" value="1"/>
</dbReference>
<evidence type="ECO:0000256" key="4">
    <source>
        <dbReference type="SAM" id="MobiDB-lite"/>
    </source>
</evidence>
<keyword evidence="2" id="KW-0680">Restriction system</keyword>
<evidence type="ECO:0000313" key="7">
    <source>
        <dbReference type="Proteomes" id="UP000007127"/>
    </source>
</evidence>
<evidence type="ECO:0000256" key="1">
    <source>
        <dbReference type="ARBA" id="ARBA00010923"/>
    </source>
</evidence>
<protein>
    <submittedName>
        <fullName evidence="6">Restriction modification system DNA specificity domain-containing protein</fullName>
    </submittedName>
</protein>
<evidence type="ECO:0000256" key="2">
    <source>
        <dbReference type="ARBA" id="ARBA00022747"/>
    </source>
</evidence>
<comment type="similarity">
    <text evidence="1">Belongs to the type-I restriction system S methylase family.</text>
</comment>
<keyword evidence="3" id="KW-0238">DNA-binding</keyword>
<dbReference type="SUPFAM" id="SSF116734">
    <property type="entry name" value="DNA methylase specificity domain"/>
    <property type="match status" value="2"/>
</dbReference>
<name>A0AB72UF99_9PROT</name>
<sequence>MEAVANDERAAQPNHRSQSGYHETELGLVPLDWGIKCVEDVADITTGGRNTQDRVEDGLYPFFVRSQKVERINSYSFDGEGVLTAGDGVGTGKIFHYIAGKCDIHQRVYLIHNFGDDLCGRYFYRYFAENFYNRIMQMTAKSSVDSVRREMIARMPILLPPVKEQHAIAEALSDADALIEGLEKLIAKKRLIKQGAMQELLTGKRRLPGFSGEWETKAIGQCLRIRHGKSQHEVSVADGPYPILATGGQIGTAKRPLYDKSSVLIGRKGTIDRPQYIEEPFWTVDTLFYSELLAGNVARFFFYRFLLIDWYKFNEASGVPSLNARTIESIEISVPKPAEQHAIASIISDLDSEISSCEAKLAKARQIKQGMMQELLTGRIRLV</sequence>
<dbReference type="InterPro" id="IPR000055">
    <property type="entry name" value="Restrct_endonuc_typeI_TRD"/>
</dbReference>
<gene>
    <name evidence="6" type="ORF">TH3_13235</name>
</gene>
<feature type="domain" description="Type I restriction modification DNA specificity" evidence="5">
    <location>
        <begin position="30"/>
        <end position="185"/>
    </location>
</feature>
<dbReference type="AlphaFoldDB" id="A0AB72UF99"/>
<dbReference type="InterPro" id="IPR044946">
    <property type="entry name" value="Restrct_endonuc_typeI_TRD_sf"/>
</dbReference>
<feature type="region of interest" description="Disordered" evidence="4">
    <location>
        <begin position="1"/>
        <end position="20"/>
    </location>
</feature>
<dbReference type="KEGG" id="txi:TH3_13235"/>
<dbReference type="InterPro" id="IPR052021">
    <property type="entry name" value="Type-I_RS_S_subunit"/>
</dbReference>
<feature type="domain" description="Type I restriction modification DNA specificity" evidence="5">
    <location>
        <begin position="213"/>
        <end position="357"/>
    </location>
</feature>
<feature type="compositionally biased region" description="Basic and acidic residues" evidence="4">
    <location>
        <begin position="1"/>
        <end position="10"/>
    </location>
</feature>
<dbReference type="Pfam" id="PF01420">
    <property type="entry name" value="Methylase_S"/>
    <property type="match status" value="2"/>
</dbReference>
<dbReference type="Gene3D" id="1.10.287.1120">
    <property type="entry name" value="Bipartite methylase S protein"/>
    <property type="match status" value="2"/>
</dbReference>
<dbReference type="GO" id="GO:0009307">
    <property type="term" value="P:DNA restriction-modification system"/>
    <property type="evidence" value="ECO:0007669"/>
    <property type="project" value="UniProtKB-KW"/>
</dbReference>
<reference evidence="6 7" key="1">
    <citation type="journal article" date="2012" name="J. Bacteriol.">
        <title>Genome sequence of Thalassospira xiamenensis type strain M-5.</title>
        <authorList>
            <person name="Lai Q."/>
            <person name="Shao Z."/>
        </authorList>
    </citation>
    <scope>NUCLEOTIDE SEQUENCE [LARGE SCALE GENOMIC DNA]</scope>
    <source>
        <strain evidence="6 7">M-5</strain>
    </source>
</reference>
<accession>A0AB72UF99</accession>
<dbReference type="GO" id="GO:0003677">
    <property type="term" value="F:DNA binding"/>
    <property type="evidence" value="ECO:0007669"/>
    <property type="project" value="UniProtKB-KW"/>
</dbReference>
<dbReference type="GeneID" id="31928322"/>
<dbReference type="Proteomes" id="UP000007127">
    <property type="component" value="Chromosome"/>
</dbReference>
<evidence type="ECO:0000259" key="5">
    <source>
        <dbReference type="Pfam" id="PF01420"/>
    </source>
</evidence>
<organism evidence="6 7">
    <name type="scientific">Thalassospira xiamenensis M-5 = DSM 17429</name>
    <dbReference type="NCBI Taxonomy" id="1123366"/>
    <lineage>
        <taxon>Bacteria</taxon>
        <taxon>Pseudomonadati</taxon>
        <taxon>Pseudomonadota</taxon>
        <taxon>Alphaproteobacteria</taxon>
        <taxon>Rhodospirillales</taxon>
        <taxon>Thalassospiraceae</taxon>
        <taxon>Thalassospira</taxon>
    </lineage>
</organism>
<dbReference type="CDD" id="cd17288">
    <property type="entry name" value="RMtype1_S_LlaAI06ORF1089P_TRD1-CR1_like"/>
    <property type="match status" value="1"/>
</dbReference>
<dbReference type="EMBL" id="CP004388">
    <property type="protein sequence ID" value="AJD52763.1"/>
    <property type="molecule type" value="Genomic_DNA"/>
</dbReference>